<keyword evidence="3" id="KW-0233">DNA recombination</keyword>
<dbReference type="PANTHER" id="PTHR30349:SF64">
    <property type="entry name" value="PROPHAGE INTEGRASE INTD-RELATED"/>
    <property type="match status" value="1"/>
</dbReference>
<dbReference type="SUPFAM" id="SSF56349">
    <property type="entry name" value="DNA breaking-rejoining enzymes"/>
    <property type="match status" value="1"/>
</dbReference>
<proteinExistence type="inferred from homology"/>
<feature type="domain" description="Tyr recombinase" evidence="4">
    <location>
        <begin position="214"/>
        <end position="403"/>
    </location>
</feature>
<evidence type="ECO:0000256" key="3">
    <source>
        <dbReference type="ARBA" id="ARBA00023172"/>
    </source>
</evidence>
<keyword evidence="6" id="KW-1185">Reference proteome</keyword>
<accession>A0A936ZSN3</accession>
<reference evidence="5" key="1">
    <citation type="submission" date="2021-01" db="EMBL/GenBank/DDBJ databases">
        <authorList>
            <person name="Zhong Y.L."/>
        </authorList>
    </citation>
    <scope>NUCLEOTIDE SEQUENCE</scope>
    <source>
        <strain evidence="5">KCTC 23302</strain>
    </source>
</reference>
<name>A0A936ZSN3_9FLAO</name>
<protein>
    <submittedName>
        <fullName evidence="5">Site-specific integrase</fullName>
    </submittedName>
</protein>
<dbReference type="Gene3D" id="1.10.150.130">
    <property type="match status" value="1"/>
</dbReference>
<comment type="caution">
    <text evidence="5">The sequence shown here is derived from an EMBL/GenBank/DDBJ whole genome shotgun (WGS) entry which is preliminary data.</text>
</comment>
<dbReference type="Pfam" id="PF00589">
    <property type="entry name" value="Phage_integrase"/>
    <property type="match status" value="1"/>
</dbReference>
<dbReference type="InterPro" id="IPR050090">
    <property type="entry name" value="Tyrosine_recombinase_XerCD"/>
</dbReference>
<dbReference type="EMBL" id="JAERQJ010000003">
    <property type="protein sequence ID" value="MBL0683572.1"/>
    <property type="molecule type" value="Genomic_DNA"/>
</dbReference>
<dbReference type="InterPro" id="IPR002104">
    <property type="entry name" value="Integrase_catalytic"/>
</dbReference>
<dbReference type="Pfam" id="PF17293">
    <property type="entry name" value="Arm-DNA-bind_5"/>
    <property type="match status" value="1"/>
</dbReference>
<dbReference type="InterPro" id="IPR011010">
    <property type="entry name" value="DNA_brk_join_enz"/>
</dbReference>
<dbReference type="InterPro" id="IPR025269">
    <property type="entry name" value="SAM-like_dom"/>
</dbReference>
<evidence type="ECO:0000259" key="4">
    <source>
        <dbReference type="PROSITE" id="PS51898"/>
    </source>
</evidence>
<dbReference type="Proteomes" id="UP000651057">
    <property type="component" value="Unassembled WGS sequence"/>
</dbReference>
<dbReference type="Gene3D" id="1.10.443.10">
    <property type="entry name" value="Intergrase catalytic core"/>
    <property type="match status" value="1"/>
</dbReference>
<dbReference type="PROSITE" id="PS51898">
    <property type="entry name" value="TYR_RECOMBINASE"/>
    <property type="match status" value="1"/>
</dbReference>
<dbReference type="InterPro" id="IPR035386">
    <property type="entry name" value="Arm-DNA-bind_5"/>
</dbReference>
<dbReference type="PANTHER" id="PTHR30349">
    <property type="entry name" value="PHAGE INTEGRASE-RELATED"/>
    <property type="match status" value="1"/>
</dbReference>
<organism evidence="5 6">
    <name type="scientific">Aquimarina mytili</name>
    <dbReference type="NCBI Taxonomy" id="874423"/>
    <lineage>
        <taxon>Bacteria</taxon>
        <taxon>Pseudomonadati</taxon>
        <taxon>Bacteroidota</taxon>
        <taxon>Flavobacteriia</taxon>
        <taxon>Flavobacteriales</taxon>
        <taxon>Flavobacteriaceae</taxon>
        <taxon>Aquimarina</taxon>
    </lineage>
</organism>
<keyword evidence="2" id="KW-0238">DNA-binding</keyword>
<comment type="similarity">
    <text evidence="1">Belongs to the 'phage' integrase family.</text>
</comment>
<dbReference type="GO" id="GO:0015074">
    <property type="term" value="P:DNA integration"/>
    <property type="evidence" value="ECO:0007669"/>
    <property type="project" value="InterPro"/>
</dbReference>
<dbReference type="RefSeq" id="WP_201918689.1">
    <property type="nucleotide sequence ID" value="NZ_BAABAX010000005.1"/>
</dbReference>
<dbReference type="Pfam" id="PF13102">
    <property type="entry name" value="Phage_int_SAM_5"/>
    <property type="match status" value="1"/>
</dbReference>
<gene>
    <name evidence="5" type="ORF">JJQ60_08595</name>
</gene>
<sequence length="408" mass="47519">MSTTKLILFKGKKKVDGKYLLTLRVTHDRKPSYLFFEWVNEKDWDQTQMRVKKSHPNSQRLNHHILKKLTEANDTILEYETKKKPYTSSDIVNLLRGGQKDGSFFKIAEEYIDELTAQGKINRAKPDSSRIKLFKEFLKGRDIQFYEINEPLLKKLKTFILSKNGKGKGSGERSVMNTFVVIRTLFNRAITEGVADQKDYPFGKGKIQIKFPETVKIGLDQNEIAKIENLDLEEHSPIWHTRNVFLFSFYLAGIRISDVLNMKWSDIQKGRIIYKMNKNSKVDSLKLSEKVKDILKYYAPNKKKEDDFIFPELKKANSKDPGDINAKIRTAVKKFNKYLDRIREKAEIHKKITTHIARHSFGNIAGDRISPQMLQKLYRHSHLSTTIGYQGNFIYRDTDEALDSVINF</sequence>
<dbReference type="GO" id="GO:0003677">
    <property type="term" value="F:DNA binding"/>
    <property type="evidence" value="ECO:0007669"/>
    <property type="project" value="UniProtKB-KW"/>
</dbReference>
<dbReference type="GO" id="GO:0006310">
    <property type="term" value="P:DNA recombination"/>
    <property type="evidence" value="ECO:0007669"/>
    <property type="project" value="UniProtKB-KW"/>
</dbReference>
<dbReference type="InterPro" id="IPR010998">
    <property type="entry name" value="Integrase_recombinase_N"/>
</dbReference>
<evidence type="ECO:0000313" key="6">
    <source>
        <dbReference type="Proteomes" id="UP000651057"/>
    </source>
</evidence>
<dbReference type="InterPro" id="IPR013762">
    <property type="entry name" value="Integrase-like_cat_sf"/>
</dbReference>
<dbReference type="AlphaFoldDB" id="A0A936ZSN3"/>
<evidence type="ECO:0000256" key="1">
    <source>
        <dbReference type="ARBA" id="ARBA00008857"/>
    </source>
</evidence>
<evidence type="ECO:0000256" key="2">
    <source>
        <dbReference type="ARBA" id="ARBA00023125"/>
    </source>
</evidence>
<evidence type="ECO:0000313" key="5">
    <source>
        <dbReference type="EMBL" id="MBL0683572.1"/>
    </source>
</evidence>